<organism evidence="2 3">
    <name type="scientific">Streptodolium elevatio</name>
    <dbReference type="NCBI Taxonomy" id="3157996"/>
    <lineage>
        <taxon>Bacteria</taxon>
        <taxon>Bacillati</taxon>
        <taxon>Actinomycetota</taxon>
        <taxon>Actinomycetes</taxon>
        <taxon>Kitasatosporales</taxon>
        <taxon>Streptomycetaceae</taxon>
        <taxon>Streptodolium</taxon>
    </lineage>
</organism>
<dbReference type="Pfam" id="PF20060">
    <property type="entry name" value="DUF6459"/>
    <property type="match status" value="1"/>
</dbReference>
<feature type="compositionally biased region" description="Polar residues" evidence="1">
    <location>
        <begin position="1"/>
        <end position="12"/>
    </location>
</feature>
<gene>
    <name evidence="2" type="ORF">AB0C36_41760</name>
</gene>
<proteinExistence type="predicted"/>
<evidence type="ECO:0000313" key="2">
    <source>
        <dbReference type="EMBL" id="MEU8140007.1"/>
    </source>
</evidence>
<protein>
    <submittedName>
        <fullName evidence="2">Rv3235 family protein</fullName>
    </submittedName>
</protein>
<dbReference type="InterPro" id="IPR045596">
    <property type="entry name" value="DUF6459"/>
</dbReference>
<accession>A0ABV3DX11</accession>
<evidence type="ECO:0000313" key="3">
    <source>
        <dbReference type="Proteomes" id="UP001551482"/>
    </source>
</evidence>
<dbReference type="Proteomes" id="UP001551482">
    <property type="component" value="Unassembled WGS sequence"/>
</dbReference>
<comment type="caution">
    <text evidence="2">The sequence shown here is derived from an EMBL/GenBank/DDBJ whole genome shotgun (WGS) entry which is preliminary data.</text>
</comment>
<name>A0ABV3DX11_9ACTN</name>
<feature type="region of interest" description="Disordered" evidence="1">
    <location>
        <begin position="1"/>
        <end position="27"/>
    </location>
</feature>
<sequence>MVQYSNTVQGSGHETAAPARHRVPPTIPGAMPHAEAVPDALPGIVAAATAEVFPARSAARADRPPLTDPAEGPRLELVRAPAGGPPDPLAPGEPLPRLRILRAPLCEPEYDPPGAVVIPFPVRPPVAARPQLRLVGADEGPLPTEPDPEQARYQVRRFAIFLTETLAGRRPLRQLSAHTTPRVRTVVEELQRHLDTRRTGALSLVASNATAPAEDTAEGFLRLRLGPERFQAVAVRLDRRPHPTRPDHPPTWICTALHYR</sequence>
<dbReference type="RefSeq" id="WP_358364697.1">
    <property type="nucleotide sequence ID" value="NZ_JBEZFP010000225.1"/>
</dbReference>
<dbReference type="EMBL" id="JBEZFP010000225">
    <property type="protein sequence ID" value="MEU8140007.1"/>
    <property type="molecule type" value="Genomic_DNA"/>
</dbReference>
<reference evidence="2 3" key="1">
    <citation type="submission" date="2024-06" db="EMBL/GenBank/DDBJ databases">
        <title>The Natural Products Discovery Center: Release of the First 8490 Sequenced Strains for Exploring Actinobacteria Biosynthetic Diversity.</title>
        <authorList>
            <person name="Kalkreuter E."/>
            <person name="Kautsar S.A."/>
            <person name="Yang D."/>
            <person name="Bader C.D."/>
            <person name="Teijaro C.N."/>
            <person name="Fluegel L."/>
            <person name="Davis C.M."/>
            <person name="Simpson J.R."/>
            <person name="Lauterbach L."/>
            <person name="Steele A.D."/>
            <person name="Gui C."/>
            <person name="Meng S."/>
            <person name="Li G."/>
            <person name="Viehrig K."/>
            <person name="Ye F."/>
            <person name="Su P."/>
            <person name="Kiefer A.F."/>
            <person name="Nichols A."/>
            <person name="Cepeda A.J."/>
            <person name="Yan W."/>
            <person name="Fan B."/>
            <person name="Jiang Y."/>
            <person name="Adhikari A."/>
            <person name="Zheng C.-J."/>
            <person name="Schuster L."/>
            <person name="Cowan T.M."/>
            <person name="Smanski M.J."/>
            <person name="Chevrette M.G."/>
            <person name="De Carvalho L.P.S."/>
            <person name="Shen B."/>
        </authorList>
    </citation>
    <scope>NUCLEOTIDE SEQUENCE [LARGE SCALE GENOMIC DNA]</scope>
    <source>
        <strain evidence="2 3">NPDC048946</strain>
    </source>
</reference>
<evidence type="ECO:0000256" key="1">
    <source>
        <dbReference type="SAM" id="MobiDB-lite"/>
    </source>
</evidence>
<keyword evidence="3" id="KW-1185">Reference proteome</keyword>